<name>A0ABT0C9U1_THEVL</name>
<dbReference type="SUPFAM" id="SSF55729">
    <property type="entry name" value="Acyl-CoA N-acyltransferases (Nat)"/>
    <property type="match status" value="1"/>
</dbReference>
<organism evidence="1 2">
    <name type="scientific">Thermostichus vulcanus str. 'Rupite'</name>
    <dbReference type="NCBI Taxonomy" id="2813851"/>
    <lineage>
        <taxon>Bacteria</taxon>
        <taxon>Bacillati</taxon>
        <taxon>Cyanobacteriota</taxon>
        <taxon>Cyanophyceae</taxon>
        <taxon>Thermostichales</taxon>
        <taxon>Thermostichaceae</taxon>
        <taxon>Thermostichus</taxon>
    </lineage>
</organism>
<proteinExistence type="predicted"/>
<protein>
    <submittedName>
        <fullName evidence="1">N-acetyltransferase</fullName>
    </submittedName>
</protein>
<dbReference type="EMBL" id="JAFIRA010000012">
    <property type="protein sequence ID" value="MCJ2542556.1"/>
    <property type="molecule type" value="Genomic_DNA"/>
</dbReference>
<evidence type="ECO:0000313" key="1">
    <source>
        <dbReference type="EMBL" id="MCJ2542556.1"/>
    </source>
</evidence>
<dbReference type="Proteomes" id="UP000830835">
    <property type="component" value="Unassembled WGS sequence"/>
</dbReference>
<keyword evidence="2" id="KW-1185">Reference proteome</keyword>
<dbReference type="PANTHER" id="PTHR47017:SF1">
    <property type="entry name" value="ACYL-COA"/>
    <property type="match status" value="1"/>
</dbReference>
<dbReference type="InterPro" id="IPR016181">
    <property type="entry name" value="Acyl_CoA_acyltransferase"/>
</dbReference>
<comment type="caution">
    <text evidence="1">The sequence shown here is derived from an EMBL/GenBank/DDBJ whole genome shotgun (WGS) entry which is preliminary data.</text>
</comment>
<gene>
    <name evidence="1" type="ORF">JX360_06500</name>
</gene>
<dbReference type="Gene3D" id="3.40.630.30">
    <property type="match status" value="1"/>
</dbReference>
<dbReference type="InterPro" id="IPR007434">
    <property type="entry name" value="FemAB-like"/>
</dbReference>
<accession>A0ABT0C9U1</accession>
<dbReference type="Pfam" id="PF04339">
    <property type="entry name" value="FemAB_like"/>
    <property type="match status" value="1"/>
</dbReference>
<reference evidence="1" key="1">
    <citation type="submission" date="2021-02" db="EMBL/GenBank/DDBJ databases">
        <title>The CRISPR/cas machinery reduction and long-range gene transfer in the hot spring cyanobacterium Synechococcus.</title>
        <authorList>
            <person name="Dvorak P."/>
            <person name="Jahodarova E."/>
            <person name="Hasler P."/>
            <person name="Poulickova A."/>
        </authorList>
    </citation>
    <scope>NUCLEOTIDE SEQUENCE</scope>
    <source>
        <strain evidence="1">Rupite</strain>
    </source>
</reference>
<dbReference type="PANTHER" id="PTHR47017">
    <property type="entry name" value="ACYL-COA"/>
    <property type="match status" value="1"/>
</dbReference>
<sequence>MSTRLKLRWCHDIREIPAASWKALETERTSPFLEYEWLHSLESSGSASRKTGWMPCHLLVESEGQLIAAAPLYLKSHSQGEFVFDQEWASVASQLGERYYPKLIGMAPFTPATGYRILVHPEHSEAELWPLMLMAIDHFCQENDISVFSLLYVDLDWRSQLEADGFIPRITHNYQWHNPGYSSYEDFLSQFNANQRRNIKRERAAMEKSGLQLNIYTGDNISPRLLSLMYDFYSNTCAQFWNWSKYLNRRFFESLHSHYRDRVVLVAGERAGDVVGMSFCIRKGERLFGRYWGCREEVKFLHFNVCYYEPIALAIQEGIRNFDPGAGGSHKIRRGFPATPVYSYHRFYHPRLQQVLIPYLNRVNPLMLAELENVNQNEVPFREDILPSLSTLTNR</sequence>
<evidence type="ECO:0000313" key="2">
    <source>
        <dbReference type="Proteomes" id="UP000830835"/>
    </source>
</evidence>
<dbReference type="RefSeq" id="WP_244349833.1">
    <property type="nucleotide sequence ID" value="NZ_JAFIRA010000012.1"/>
</dbReference>